<gene>
    <name evidence="1" type="ORF">SCF082_LOCUS18276</name>
</gene>
<proteinExistence type="predicted"/>
<organism evidence="1 2">
    <name type="scientific">Durusdinium trenchii</name>
    <dbReference type="NCBI Taxonomy" id="1381693"/>
    <lineage>
        <taxon>Eukaryota</taxon>
        <taxon>Sar</taxon>
        <taxon>Alveolata</taxon>
        <taxon>Dinophyceae</taxon>
        <taxon>Suessiales</taxon>
        <taxon>Symbiodiniaceae</taxon>
        <taxon>Durusdinium</taxon>
    </lineage>
</organism>
<name>A0ABP0KN45_9DINO</name>
<reference evidence="1 2" key="1">
    <citation type="submission" date="2024-02" db="EMBL/GenBank/DDBJ databases">
        <authorList>
            <person name="Chen Y."/>
            <person name="Shah S."/>
            <person name="Dougan E. K."/>
            <person name="Thang M."/>
            <person name="Chan C."/>
        </authorList>
    </citation>
    <scope>NUCLEOTIDE SEQUENCE [LARGE SCALE GENOMIC DNA]</scope>
</reference>
<accession>A0ABP0KN45</accession>
<dbReference type="EMBL" id="CAXAMM010012224">
    <property type="protein sequence ID" value="CAK9028272.1"/>
    <property type="molecule type" value="Genomic_DNA"/>
</dbReference>
<evidence type="ECO:0000313" key="2">
    <source>
        <dbReference type="Proteomes" id="UP001642464"/>
    </source>
</evidence>
<protein>
    <submittedName>
        <fullName evidence="1">Uncharacterized protein</fullName>
    </submittedName>
</protein>
<dbReference type="Proteomes" id="UP001642464">
    <property type="component" value="Unassembled WGS sequence"/>
</dbReference>
<keyword evidence="2" id="KW-1185">Reference proteome</keyword>
<comment type="caution">
    <text evidence="1">The sequence shown here is derived from an EMBL/GenBank/DDBJ whole genome shotgun (WGS) entry which is preliminary data.</text>
</comment>
<sequence>MGCCGTKGAVWKAKLEDVKLRIMMRKPWRKTYASGQPPDIAELSRAVNDLEQCHGYFESEGTDRESLGIIQNLANALVEELHSLMDPRLIKQHRGALEHMVRLSKQVNNFRANKSDLVGQKYKALVKEELRKLLDSCEYSMSSTQSG</sequence>
<evidence type="ECO:0000313" key="1">
    <source>
        <dbReference type="EMBL" id="CAK9028272.1"/>
    </source>
</evidence>